<evidence type="ECO:0000313" key="7">
    <source>
        <dbReference type="EMBL" id="KAL3268383.1"/>
    </source>
</evidence>
<keyword evidence="3" id="KW-0862">Zinc</keyword>
<dbReference type="GO" id="GO:0008270">
    <property type="term" value="F:zinc ion binding"/>
    <property type="evidence" value="ECO:0007669"/>
    <property type="project" value="UniProtKB-KW"/>
</dbReference>
<protein>
    <recommendedName>
        <fullName evidence="9">Zinc finger CW-type PWWP domain protein 1</fullName>
    </recommendedName>
</protein>
<evidence type="ECO:0000313" key="8">
    <source>
        <dbReference type="Proteomes" id="UP001516400"/>
    </source>
</evidence>
<comment type="caution">
    <text evidence="7">The sequence shown here is derived from an EMBL/GenBank/DDBJ whole genome shotgun (WGS) entry which is preliminary data.</text>
</comment>
<feature type="region of interest" description="Disordered" evidence="4">
    <location>
        <begin position="54"/>
        <end position="193"/>
    </location>
</feature>
<evidence type="ECO:0000259" key="6">
    <source>
        <dbReference type="PROSITE" id="PS51050"/>
    </source>
</evidence>
<feature type="region of interest" description="Disordered" evidence="4">
    <location>
        <begin position="473"/>
        <end position="499"/>
    </location>
</feature>
<feature type="compositionally biased region" description="Polar residues" evidence="4">
    <location>
        <begin position="138"/>
        <end position="147"/>
    </location>
</feature>
<feature type="region of interest" description="Disordered" evidence="4">
    <location>
        <begin position="1"/>
        <end position="20"/>
    </location>
</feature>
<evidence type="ECO:0008006" key="9">
    <source>
        <dbReference type="Google" id="ProtNLM"/>
    </source>
</evidence>
<organism evidence="7 8">
    <name type="scientific">Cryptolaemus montrouzieri</name>
    <dbReference type="NCBI Taxonomy" id="559131"/>
    <lineage>
        <taxon>Eukaryota</taxon>
        <taxon>Metazoa</taxon>
        <taxon>Ecdysozoa</taxon>
        <taxon>Arthropoda</taxon>
        <taxon>Hexapoda</taxon>
        <taxon>Insecta</taxon>
        <taxon>Pterygota</taxon>
        <taxon>Neoptera</taxon>
        <taxon>Endopterygota</taxon>
        <taxon>Coleoptera</taxon>
        <taxon>Polyphaga</taxon>
        <taxon>Cucujiformia</taxon>
        <taxon>Coccinelloidea</taxon>
        <taxon>Coccinellidae</taxon>
        <taxon>Scymninae</taxon>
        <taxon>Scymnini</taxon>
        <taxon>Cryptolaemus</taxon>
    </lineage>
</organism>
<dbReference type="CDD" id="cd20145">
    <property type="entry name" value="PWWP_ZCWPW1"/>
    <property type="match status" value="1"/>
</dbReference>
<keyword evidence="2" id="KW-0863">Zinc-finger</keyword>
<dbReference type="Gene3D" id="2.30.30.140">
    <property type="match status" value="1"/>
</dbReference>
<dbReference type="PROSITE" id="PS51050">
    <property type="entry name" value="ZF_CW"/>
    <property type="match status" value="1"/>
</dbReference>
<dbReference type="Pfam" id="PF07496">
    <property type="entry name" value="zf-CW"/>
    <property type="match status" value="1"/>
</dbReference>
<gene>
    <name evidence="7" type="ORF">HHI36_007499</name>
</gene>
<feature type="compositionally biased region" description="Basic residues" evidence="4">
    <location>
        <begin position="480"/>
        <end position="492"/>
    </location>
</feature>
<feature type="compositionally biased region" description="Basic and acidic residues" evidence="4">
    <location>
        <begin position="1"/>
        <end position="12"/>
    </location>
</feature>
<reference evidence="7 8" key="1">
    <citation type="journal article" date="2021" name="BMC Biol.">
        <title>Horizontally acquired antibacterial genes associated with adaptive radiation of ladybird beetles.</title>
        <authorList>
            <person name="Li H.S."/>
            <person name="Tang X.F."/>
            <person name="Huang Y.H."/>
            <person name="Xu Z.Y."/>
            <person name="Chen M.L."/>
            <person name="Du X.Y."/>
            <person name="Qiu B.Y."/>
            <person name="Chen P.T."/>
            <person name="Zhang W."/>
            <person name="Slipinski A."/>
            <person name="Escalona H.E."/>
            <person name="Waterhouse R.M."/>
            <person name="Zwick A."/>
            <person name="Pang H."/>
        </authorList>
    </citation>
    <scope>NUCLEOTIDE SEQUENCE [LARGE SCALE GENOMIC DNA]</scope>
    <source>
        <strain evidence="7">SYSU2018</strain>
    </source>
</reference>
<dbReference type="EMBL" id="JABFTP020000021">
    <property type="protein sequence ID" value="KAL3268383.1"/>
    <property type="molecule type" value="Genomic_DNA"/>
</dbReference>
<feature type="compositionally biased region" description="Polar residues" evidence="4">
    <location>
        <begin position="76"/>
        <end position="85"/>
    </location>
</feature>
<feature type="domain" description="CW-type" evidence="6">
    <location>
        <begin position="273"/>
        <end position="325"/>
    </location>
</feature>
<sequence length="535" mass="62314">MKQHMETKEEPLGHSSYSQTILKDPRQIYPKSPVYPEVFPRFASEPSESAFTEIKGNEAHDTFSKECIEKSERKSQLPNEISGSSGEAKRPNEVYENQVEIDMIEKGSKSNTFVNTQIKEESRNFRTSIKDDRKRSSTQKGSSSNRTANKKLSKEPFPKSQSACKKNKNEKKEKYLEKSNLSGKSKRNNISQTTLLKNDPELKKDFKKFSTKNKSVDDTGSLINYTQNSDISLNEPIIKEAFTEFMKKKKTFRRVDTPIGLTHLQKMEWLQQQRNVGVYVHCDRCDKIRFLQEIKDPTDLPDKWFCENNSDVSYNNCNIPQEKFSLEVQEDWIQNLYNAGSLVWAKVEGYPWWPGMIDDDPNTESYYWLDEYFDITPTYYHVTFFDAKEVTRAWLKPNALKPFLKEMDSIKSEIGNFNMFKRRIDFAVKQAKEASQLPLLQRLEKFSFIARYKKTINKPRDVSKKLKSVNSQQTEVEKLKKYKKPRRTNKKNKGQDASLKTKSCTNISVSLSFDDFVLPPSPVIENLSLEMFENI</sequence>
<dbReference type="Pfam" id="PF00855">
    <property type="entry name" value="PWWP"/>
    <property type="match status" value="1"/>
</dbReference>
<evidence type="ECO:0000256" key="4">
    <source>
        <dbReference type="SAM" id="MobiDB-lite"/>
    </source>
</evidence>
<dbReference type="Proteomes" id="UP001516400">
    <property type="component" value="Unassembled WGS sequence"/>
</dbReference>
<dbReference type="InterPro" id="IPR011124">
    <property type="entry name" value="Znf_CW"/>
</dbReference>
<accession>A0ABD2MPP0</accession>
<evidence type="ECO:0000259" key="5">
    <source>
        <dbReference type="PROSITE" id="PS50812"/>
    </source>
</evidence>
<name>A0ABD2MPP0_9CUCU</name>
<dbReference type="InterPro" id="IPR042778">
    <property type="entry name" value="ZCWPW1/ZCWPW2"/>
</dbReference>
<evidence type="ECO:0000256" key="2">
    <source>
        <dbReference type="ARBA" id="ARBA00022771"/>
    </source>
</evidence>
<keyword evidence="1" id="KW-0479">Metal-binding</keyword>
<feature type="compositionally biased region" description="Basic and acidic residues" evidence="4">
    <location>
        <begin position="118"/>
        <end position="135"/>
    </location>
</feature>
<dbReference type="PROSITE" id="PS50812">
    <property type="entry name" value="PWWP"/>
    <property type="match status" value="1"/>
</dbReference>
<proteinExistence type="predicted"/>
<dbReference type="PANTHER" id="PTHR15999">
    <property type="entry name" value="ZINC FINGER CW-TYPE PWWP DOMAIN PROTEIN 1"/>
    <property type="match status" value="1"/>
</dbReference>
<feature type="compositionally biased region" description="Basic and acidic residues" evidence="4">
    <location>
        <begin position="55"/>
        <end position="75"/>
    </location>
</feature>
<dbReference type="Gene3D" id="3.30.40.100">
    <property type="match status" value="1"/>
</dbReference>
<feature type="domain" description="PWWP" evidence="5">
    <location>
        <begin position="339"/>
        <end position="406"/>
    </location>
</feature>
<dbReference type="SMART" id="SM00293">
    <property type="entry name" value="PWWP"/>
    <property type="match status" value="1"/>
</dbReference>
<keyword evidence="8" id="KW-1185">Reference proteome</keyword>
<dbReference type="InterPro" id="IPR000313">
    <property type="entry name" value="PWWP_dom"/>
</dbReference>
<dbReference type="PANTHER" id="PTHR15999:SF2">
    <property type="entry name" value="ZINC FINGER CW-TYPE PWWP DOMAIN PROTEIN 1"/>
    <property type="match status" value="1"/>
</dbReference>
<evidence type="ECO:0000256" key="1">
    <source>
        <dbReference type="ARBA" id="ARBA00022723"/>
    </source>
</evidence>
<dbReference type="SUPFAM" id="SSF63748">
    <property type="entry name" value="Tudor/PWWP/MBT"/>
    <property type="match status" value="1"/>
</dbReference>
<dbReference type="AlphaFoldDB" id="A0ABD2MPP0"/>
<evidence type="ECO:0000256" key="3">
    <source>
        <dbReference type="ARBA" id="ARBA00022833"/>
    </source>
</evidence>